<sequence length="533" mass="54526">MRFSFPLHISTTTGKVLIAAFLASAATGCSSDASRFSGMFASSGSSSDTMTTGSIPRRQLSGLDRDPVPPANVASGRSDYGNGNAAMNQPYPSQPQTYKPAYSNARSAAAPSVQRSQLAAPAGIATSDHLSTRPPREEQQALAQPYPDAAPNRGSAPHSLAPPREAPDRMATGSTPGKPSAWTGDNAPTVTLRPGETTKTLASRYGVPEKEILRVNGLQNSASAQPGRSIIIPTMNGGANVVKASSQAADLDKGGKQPIPSKAPEQDAAVLPNGNTARDKQQMSAENGSGKLSAGAGKGPTPGSYVVKPGDSLTKIAKATGTHIDALKAANGIGKNGIQVGQTLKLPHGGATPAADDLKTASIAPEKAPVKATAPVAAEEPTKVASLPTQSVNDAQKTDAGSAAPESTGIGKYRWPVRGAVIAAYGANVEGSRNDGIDISVPSGTPIKAAENGVVIYAGNGLKALGNTVLVRHDDGTVTVYGHADTLSVTRGQKVQRGQTLATSGMSGNAKQPQMHFEVRKNASPVNPMTFLE</sequence>
<dbReference type="PANTHER" id="PTHR21666:SF263">
    <property type="entry name" value="MUREIN HYDROLASE ACTIVATOR NLPD"/>
    <property type="match status" value="1"/>
</dbReference>
<dbReference type="SMART" id="SM00257">
    <property type="entry name" value="LysM"/>
    <property type="match status" value="2"/>
</dbReference>
<dbReference type="SUPFAM" id="SSF51261">
    <property type="entry name" value="Duplicated hybrid motif"/>
    <property type="match status" value="1"/>
</dbReference>
<evidence type="ECO:0000256" key="2">
    <source>
        <dbReference type="SAM" id="MobiDB-lite"/>
    </source>
</evidence>
<dbReference type="PANTHER" id="PTHR21666">
    <property type="entry name" value="PEPTIDASE-RELATED"/>
    <property type="match status" value="1"/>
</dbReference>
<dbReference type="CDD" id="cd12797">
    <property type="entry name" value="M23_peptidase"/>
    <property type="match status" value="1"/>
</dbReference>
<dbReference type="Pfam" id="PF01551">
    <property type="entry name" value="Peptidase_M23"/>
    <property type="match status" value="1"/>
</dbReference>
<dbReference type="InterPro" id="IPR011055">
    <property type="entry name" value="Dup_hybrid_motif"/>
</dbReference>
<dbReference type="RefSeq" id="WP_111221755.1">
    <property type="nucleotide sequence ID" value="NZ_CP117255.1"/>
</dbReference>
<evidence type="ECO:0000313" key="6">
    <source>
        <dbReference type="Proteomes" id="UP000249499"/>
    </source>
</evidence>
<feature type="signal peptide" evidence="3">
    <location>
        <begin position="1"/>
        <end position="25"/>
    </location>
</feature>
<feature type="compositionally biased region" description="Low complexity" evidence="2">
    <location>
        <begin position="41"/>
        <end position="54"/>
    </location>
</feature>
<comment type="similarity">
    <text evidence="1">Belongs to the E.coli NlpD/Haemophilus LppB family.</text>
</comment>
<feature type="domain" description="LysM" evidence="4">
    <location>
        <begin position="188"/>
        <end position="232"/>
    </location>
</feature>
<evidence type="ECO:0000256" key="3">
    <source>
        <dbReference type="SAM" id="SignalP"/>
    </source>
</evidence>
<feature type="region of interest" description="Disordered" evidence="2">
    <location>
        <begin position="41"/>
        <end position="193"/>
    </location>
</feature>
<feature type="domain" description="LysM" evidence="4">
    <location>
        <begin position="303"/>
        <end position="346"/>
    </location>
</feature>
<dbReference type="InterPro" id="IPR016047">
    <property type="entry name" value="M23ase_b-sheet_dom"/>
</dbReference>
<reference evidence="5 6" key="1">
    <citation type="journal article" date="2018" name="Sci. Rep.">
        <title>Rhizobium tumorigenes sp. nov., a novel plant tumorigenic bacterium isolated from cane gall tumors on thornless blackberry.</title>
        <authorList>
            <person name="Kuzmanovi N."/>
            <person name="Smalla K."/>
            <person name="Gronow S."/>
            <person name="PuBawska J."/>
        </authorList>
    </citation>
    <scope>NUCLEOTIDE SEQUENCE [LARGE SCALE GENOMIC DNA]</scope>
    <source>
        <strain evidence="5 6">1078</strain>
    </source>
</reference>
<organism evidence="5 6">
    <name type="scientific">Rhizobium tumorigenes</name>
    <dbReference type="NCBI Taxonomy" id="2041385"/>
    <lineage>
        <taxon>Bacteria</taxon>
        <taxon>Pseudomonadati</taxon>
        <taxon>Pseudomonadota</taxon>
        <taxon>Alphaproteobacteria</taxon>
        <taxon>Hyphomicrobiales</taxon>
        <taxon>Rhizobiaceae</taxon>
        <taxon>Rhizobium/Agrobacterium group</taxon>
        <taxon>Rhizobium</taxon>
    </lineage>
</organism>
<dbReference type="InterPro" id="IPR018392">
    <property type="entry name" value="LysM"/>
</dbReference>
<evidence type="ECO:0000259" key="4">
    <source>
        <dbReference type="PROSITE" id="PS51782"/>
    </source>
</evidence>
<dbReference type="PROSITE" id="PS51257">
    <property type="entry name" value="PROKAR_LIPOPROTEIN"/>
    <property type="match status" value="1"/>
</dbReference>
<dbReference type="CDD" id="cd00118">
    <property type="entry name" value="LysM"/>
    <property type="match status" value="2"/>
</dbReference>
<evidence type="ECO:0000256" key="1">
    <source>
        <dbReference type="ARBA" id="ARBA00038420"/>
    </source>
</evidence>
<proteinExistence type="inferred from homology"/>
<dbReference type="PROSITE" id="PS51782">
    <property type="entry name" value="LYSM"/>
    <property type="match status" value="2"/>
</dbReference>
<dbReference type="GO" id="GO:0004222">
    <property type="term" value="F:metalloendopeptidase activity"/>
    <property type="evidence" value="ECO:0007669"/>
    <property type="project" value="TreeGrafter"/>
</dbReference>
<dbReference type="SUPFAM" id="SSF54106">
    <property type="entry name" value="LysM domain"/>
    <property type="match status" value="2"/>
</dbReference>
<feature type="compositionally biased region" description="Polar residues" evidence="2">
    <location>
        <begin position="85"/>
        <end position="97"/>
    </location>
</feature>
<protein>
    <submittedName>
        <fullName evidence="5">Peptidoglycan DD-metalloendopeptidase family protein</fullName>
    </submittedName>
</protein>
<dbReference type="Gene3D" id="2.70.70.10">
    <property type="entry name" value="Glucose Permease (Domain IIA)"/>
    <property type="match status" value="1"/>
</dbReference>
<feature type="compositionally biased region" description="Basic and acidic residues" evidence="2">
    <location>
        <begin position="130"/>
        <end position="139"/>
    </location>
</feature>
<dbReference type="Gene3D" id="3.10.350.10">
    <property type="entry name" value="LysM domain"/>
    <property type="match status" value="2"/>
</dbReference>
<dbReference type="KEGG" id="rtu:PR017_08265"/>
<keyword evidence="3" id="KW-0732">Signal</keyword>
<gene>
    <name evidence="5" type="ORF">PR017_08265</name>
</gene>
<name>A0AAF1KHH1_9HYPH</name>
<dbReference type="AlphaFoldDB" id="A0AAF1KHH1"/>
<accession>A0AAF1KHH1</accession>
<evidence type="ECO:0000313" key="5">
    <source>
        <dbReference type="EMBL" id="WFR97086.1"/>
    </source>
</evidence>
<reference evidence="6" key="2">
    <citation type="journal article" date="2023" name="MicrobiologyOpen">
        <title>Genomics of the tumorigenes clade of the family Rhizobiaceae and description of Rhizobium rhododendri sp. nov.</title>
        <authorList>
            <person name="Kuzmanovic N."/>
            <person name="diCenzo G.C."/>
            <person name="Bunk B."/>
            <person name="Sproeer C."/>
            <person name="Fruehling A."/>
            <person name="Neumann-Schaal M."/>
            <person name="Overmann J."/>
            <person name="Smalla K."/>
        </authorList>
    </citation>
    <scope>NUCLEOTIDE SEQUENCE [LARGE SCALE GENOMIC DNA]</scope>
    <source>
        <strain evidence="6">1078</strain>
    </source>
</reference>
<keyword evidence="6" id="KW-1185">Reference proteome</keyword>
<dbReference type="Proteomes" id="UP000249499">
    <property type="component" value="Chromosome"/>
</dbReference>
<dbReference type="Pfam" id="PF01476">
    <property type="entry name" value="LysM"/>
    <property type="match status" value="2"/>
</dbReference>
<dbReference type="EMBL" id="CP117255">
    <property type="protein sequence ID" value="WFR97086.1"/>
    <property type="molecule type" value="Genomic_DNA"/>
</dbReference>
<dbReference type="InterPro" id="IPR050570">
    <property type="entry name" value="Cell_wall_metabolism_enzyme"/>
</dbReference>
<feature type="region of interest" description="Disordered" evidence="2">
    <location>
        <begin position="246"/>
        <end position="306"/>
    </location>
</feature>
<feature type="chain" id="PRO_5042140762" evidence="3">
    <location>
        <begin position="26"/>
        <end position="533"/>
    </location>
</feature>
<dbReference type="InterPro" id="IPR036779">
    <property type="entry name" value="LysM_dom_sf"/>
</dbReference>